<reference evidence="2" key="1">
    <citation type="submission" date="2018-10" db="EMBL/GenBank/DDBJ databases">
        <title>Acidithiobacillus sulfuriphilus sp. nov.: an extremely acidophilic sulfur-oxidizing chemolithotroph isolated from a neutral pH environment.</title>
        <authorList>
            <person name="Falagan C."/>
            <person name="Moya-Beltran A."/>
            <person name="Quatrini R."/>
            <person name="Johnson D.B."/>
        </authorList>
    </citation>
    <scope>NUCLEOTIDE SEQUENCE [LARGE SCALE GENOMIC DNA]</scope>
    <source>
        <strain evidence="2">CJ-2</strain>
    </source>
</reference>
<dbReference type="AlphaFoldDB" id="A0A3M8R6T4"/>
<feature type="chain" id="PRO_5018101215" description="MSHA biogenesis protein MshK" evidence="1">
    <location>
        <begin position="17"/>
        <end position="100"/>
    </location>
</feature>
<evidence type="ECO:0000256" key="1">
    <source>
        <dbReference type="SAM" id="SignalP"/>
    </source>
</evidence>
<protein>
    <recommendedName>
        <fullName evidence="3">MSHA biogenesis protein MshK</fullName>
    </recommendedName>
</protein>
<accession>A0A3M8R6T4</accession>
<name>A0A3M8R6T4_9PROT</name>
<proteinExistence type="predicted"/>
<gene>
    <name evidence="2" type="ORF">EC580_05950</name>
</gene>
<keyword evidence="1" id="KW-0732">Signal</keyword>
<comment type="caution">
    <text evidence="2">The sequence shown here is derived from an EMBL/GenBank/DDBJ whole genome shotgun (WGS) entry which is preliminary data.</text>
</comment>
<evidence type="ECO:0008006" key="3">
    <source>
        <dbReference type="Google" id="ProtNLM"/>
    </source>
</evidence>
<dbReference type="EMBL" id="RIZI01000152">
    <property type="protein sequence ID" value="RNF64209.1"/>
    <property type="molecule type" value="Genomic_DNA"/>
</dbReference>
<evidence type="ECO:0000313" key="2">
    <source>
        <dbReference type="EMBL" id="RNF64209.1"/>
    </source>
</evidence>
<feature type="signal peptide" evidence="1">
    <location>
        <begin position="1"/>
        <end position="16"/>
    </location>
</feature>
<sequence length="100" mass="10229">MSAVFGLLLAAASLSAVPDPTRPNYYTAASGVAEGPLVLDSTLRGGPVPLAILNGRLLRQGEKIGPYQLTVVGPGWVMLRNGAKTMRLVIGGSTPEGGAK</sequence>
<dbReference type="RefSeq" id="WP_123103138.1">
    <property type="nucleotide sequence ID" value="NZ_CP127527.1"/>
</dbReference>
<dbReference type="OrthoDB" id="5770996at2"/>
<organism evidence="2">
    <name type="scientific">Acidithiobacillus sulfuriphilus</name>
    <dbReference type="NCBI Taxonomy" id="1867749"/>
    <lineage>
        <taxon>Bacteria</taxon>
        <taxon>Pseudomonadati</taxon>
        <taxon>Pseudomonadota</taxon>
        <taxon>Acidithiobacillia</taxon>
        <taxon>Acidithiobacillales</taxon>
        <taxon>Acidithiobacillaceae</taxon>
        <taxon>Acidithiobacillus</taxon>
    </lineage>
</organism>